<dbReference type="KEGG" id="rub:GBA63_19415"/>
<dbReference type="EMBL" id="CP045119">
    <property type="protein sequence ID" value="QIN84571.1"/>
    <property type="molecule type" value="Genomic_DNA"/>
</dbReference>
<dbReference type="Pfam" id="PF07883">
    <property type="entry name" value="Cupin_2"/>
    <property type="match status" value="1"/>
</dbReference>
<dbReference type="SUPFAM" id="SSF51182">
    <property type="entry name" value="RmlC-like cupins"/>
    <property type="match status" value="1"/>
</dbReference>
<evidence type="ECO:0000259" key="1">
    <source>
        <dbReference type="Pfam" id="PF07883"/>
    </source>
</evidence>
<sequence>MRIIEPESGTTRAAPVEGGPTVEVLVGGDGAESGNLAAARVTVPPGGRMPEHDHGESEALMIVQSGRVVIREGGREETLAPGKMASIGIGERVSLENPSSSEPASLLAFFAPPAFARTFGAWPSA</sequence>
<evidence type="ECO:0000313" key="3">
    <source>
        <dbReference type="Proteomes" id="UP000501452"/>
    </source>
</evidence>
<dbReference type="Proteomes" id="UP000501452">
    <property type="component" value="Chromosome"/>
</dbReference>
<dbReference type="AlphaFoldDB" id="A0A6G8QDU7"/>
<organism evidence="2 3">
    <name type="scientific">Rubrobacter tropicus</name>
    <dbReference type="NCBI Taxonomy" id="2653851"/>
    <lineage>
        <taxon>Bacteria</taxon>
        <taxon>Bacillati</taxon>
        <taxon>Actinomycetota</taxon>
        <taxon>Rubrobacteria</taxon>
        <taxon>Rubrobacterales</taxon>
        <taxon>Rubrobacteraceae</taxon>
        <taxon>Rubrobacter</taxon>
    </lineage>
</organism>
<dbReference type="RefSeq" id="WP_166178888.1">
    <property type="nucleotide sequence ID" value="NZ_CP045119.1"/>
</dbReference>
<gene>
    <name evidence="2" type="ORF">GBA63_19415</name>
</gene>
<evidence type="ECO:0000313" key="2">
    <source>
        <dbReference type="EMBL" id="QIN84571.1"/>
    </source>
</evidence>
<name>A0A6G8QDU7_9ACTN</name>
<protein>
    <submittedName>
        <fullName evidence="2">Cupin domain-containing protein</fullName>
    </submittedName>
</protein>
<feature type="domain" description="Cupin type-2" evidence="1">
    <location>
        <begin position="40"/>
        <end position="109"/>
    </location>
</feature>
<dbReference type="InterPro" id="IPR011051">
    <property type="entry name" value="RmlC_Cupin_sf"/>
</dbReference>
<reference evidence="2 3" key="1">
    <citation type="submission" date="2019-10" db="EMBL/GenBank/DDBJ databases">
        <title>Rubrobacter sp nov SCSIO 52090 isolated from a deep-sea sediment in the South China Sea.</title>
        <authorList>
            <person name="Chen R.W."/>
        </authorList>
    </citation>
    <scope>NUCLEOTIDE SEQUENCE [LARGE SCALE GENOMIC DNA]</scope>
    <source>
        <strain evidence="2 3">SCSIO 52909</strain>
    </source>
</reference>
<accession>A0A6G8QDU7</accession>
<dbReference type="InterPro" id="IPR014710">
    <property type="entry name" value="RmlC-like_jellyroll"/>
</dbReference>
<proteinExistence type="predicted"/>
<dbReference type="Gene3D" id="2.60.120.10">
    <property type="entry name" value="Jelly Rolls"/>
    <property type="match status" value="1"/>
</dbReference>
<keyword evidence="3" id="KW-1185">Reference proteome</keyword>
<dbReference type="InterPro" id="IPR013096">
    <property type="entry name" value="Cupin_2"/>
</dbReference>